<organism evidence="7 8">
    <name type="scientific">Blepharisma stoltei</name>
    <dbReference type="NCBI Taxonomy" id="1481888"/>
    <lineage>
        <taxon>Eukaryota</taxon>
        <taxon>Sar</taxon>
        <taxon>Alveolata</taxon>
        <taxon>Ciliophora</taxon>
        <taxon>Postciliodesmatophora</taxon>
        <taxon>Heterotrichea</taxon>
        <taxon>Heterotrichida</taxon>
        <taxon>Blepharismidae</taxon>
        <taxon>Blepharisma</taxon>
    </lineage>
</organism>
<dbReference type="Proteomes" id="UP001162131">
    <property type="component" value="Unassembled WGS sequence"/>
</dbReference>
<evidence type="ECO:0000256" key="3">
    <source>
        <dbReference type="ARBA" id="ARBA00022989"/>
    </source>
</evidence>
<name>A0AAU9IX99_9CILI</name>
<keyword evidence="8" id="KW-1185">Reference proteome</keyword>
<dbReference type="PANTHER" id="PTHR23051:SF0">
    <property type="entry name" value="SOLUTE CARRIER FAMILY 35 MEMBER F5"/>
    <property type="match status" value="1"/>
</dbReference>
<feature type="domain" description="EamA" evidence="6">
    <location>
        <begin position="157"/>
        <end position="295"/>
    </location>
</feature>
<feature type="transmembrane region" description="Helical" evidence="5">
    <location>
        <begin position="160"/>
        <end position="178"/>
    </location>
</feature>
<dbReference type="EMBL" id="CAJZBQ010000014">
    <property type="protein sequence ID" value="CAG9315870.1"/>
    <property type="molecule type" value="Genomic_DNA"/>
</dbReference>
<evidence type="ECO:0000256" key="5">
    <source>
        <dbReference type="SAM" id="Phobius"/>
    </source>
</evidence>
<feature type="domain" description="EamA" evidence="6">
    <location>
        <begin position="7"/>
        <end position="144"/>
    </location>
</feature>
<feature type="transmembrane region" description="Helical" evidence="5">
    <location>
        <begin position="219"/>
        <end position="240"/>
    </location>
</feature>
<accession>A0AAU9IX99</accession>
<proteinExistence type="predicted"/>
<evidence type="ECO:0000256" key="1">
    <source>
        <dbReference type="ARBA" id="ARBA00004141"/>
    </source>
</evidence>
<dbReference type="Pfam" id="PF00892">
    <property type="entry name" value="EamA"/>
    <property type="match status" value="2"/>
</dbReference>
<evidence type="ECO:0000256" key="2">
    <source>
        <dbReference type="ARBA" id="ARBA00022692"/>
    </source>
</evidence>
<evidence type="ECO:0000313" key="8">
    <source>
        <dbReference type="Proteomes" id="UP001162131"/>
    </source>
</evidence>
<keyword evidence="2 5" id="KW-0812">Transmembrane</keyword>
<feature type="transmembrane region" description="Helical" evidence="5">
    <location>
        <begin position="129"/>
        <end position="148"/>
    </location>
</feature>
<evidence type="ECO:0000313" key="7">
    <source>
        <dbReference type="EMBL" id="CAG9315870.1"/>
    </source>
</evidence>
<comment type="subcellular location">
    <subcellularLocation>
        <location evidence="1">Membrane</location>
        <topology evidence="1">Multi-pass membrane protein</topology>
    </subcellularLocation>
</comment>
<comment type="caution">
    <text evidence="7">The sequence shown here is derived from an EMBL/GenBank/DDBJ whole genome shotgun (WGS) entry which is preliminary data.</text>
</comment>
<feature type="transmembrane region" description="Helical" evidence="5">
    <location>
        <begin position="101"/>
        <end position="122"/>
    </location>
</feature>
<protein>
    <recommendedName>
        <fullName evidence="6">EamA domain-containing protein</fullName>
    </recommendedName>
</protein>
<evidence type="ECO:0000256" key="4">
    <source>
        <dbReference type="ARBA" id="ARBA00023136"/>
    </source>
</evidence>
<feature type="transmembrane region" description="Helical" evidence="5">
    <location>
        <begin position="278"/>
        <end position="297"/>
    </location>
</feature>
<dbReference type="InterPro" id="IPR037185">
    <property type="entry name" value="EmrE-like"/>
</dbReference>
<dbReference type="GO" id="GO:0016020">
    <property type="term" value="C:membrane"/>
    <property type="evidence" value="ECO:0007669"/>
    <property type="project" value="UniProtKB-SubCell"/>
</dbReference>
<gene>
    <name evidence="7" type="ORF">BSTOLATCC_MIC14614</name>
</gene>
<dbReference type="PANTHER" id="PTHR23051">
    <property type="entry name" value="SOLUTE CARRIER FAMILY 35, MEMBER F5"/>
    <property type="match status" value="1"/>
</dbReference>
<sequence length="338" mass="37279">MKKIALGFVLLLLVVVLWVGSSTLIQEILTNENFDKPFFLTYFSTSNFSLYLISLTWKHKTLKLGTCPDLKSTAKIALHFCPLWFFANYFFNLSLSLTSVASNTILSSTSGMFTLLLSIFFLKESPEIIKFLAVITATGGVICIGLSDDEGGSDNAWGDLFALFGAIVYATYSVFIKAKASNVDMVIFFGCVGAINVFLLFPGFIILNFSGIEPFEFPSATTLGLLFLNALFGTVLSDMLWALSVRLLNPALCTVGLSLTIPLSMVVDTMLHQFTYSAVYILGALLIVLGFVLLSIYENPKLRAKISNESIFKILGINRNKETEVLLEKKETQEISMT</sequence>
<evidence type="ECO:0000259" key="6">
    <source>
        <dbReference type="Pfam" id="PF00892"/>
    </source>
</evidence>
<keyword evidence="3 5" id="KW-1133">Transmembrane helix</keyword>
<feature type="transmembrane region" description="Helical" evidence="5">
    <location>
        <begin position="76"/>
        <end position="95"/>
    </location>
</feature>
<dbReference type="InterPro" id="IPR000620">
    <property type="entry name" value="EamA_dom"/>
</dbReference>
<reference evidence="7" key="1">
    <citation type="submission" date="2021-09" db="EMBL/GenBank/DDBJ databases">
        <authorList>
            <consortium name="AG Swart"/>
            <person name="Singh M."/>
            <person name="Singh A."/>
            <person name="Seah K."/>
            <person name="Emmerich C."/>
        </authorList>
    </citation>
    <scope>NUCLEOTIDE SEQUENCE</scope>
    <source>
        <strain evidence="7">ATCC30299</strain>
    </source>
</reference>
<feature type="transmembrane region" description="Helical" evidence="5">
    <location>
        <begin position="38"/>
        <end position="55"/>
    </location>
</feature>
<keyword evidence="4 5" id="KW-0472">Membrane</keyword>
<dbReference type="AlphaFoldDB" id="A0AAU9IX99"/>
<feature type="transmembrane region" description="Helical" evidence="5">
    <location>
        <begin position="247"/>
        <end position="266"/>
    </location>
</feature>
<dbReference type="SUPFAM" id="SSF103481">
    <property type="entry name" value="Multidrug resistance efflux transporter EmrE"/>
    <property type="match status" value="2"/>
</dbReference>
<feature type="transmembrane region" description="Helical" evidence="5">
    <location>
        <begin position="185"/>
        <end position="207"/>
    </location>
</feature>